<reference evidence="1" key="2">
    <citation type="submission" date="2020-11" db="EMBL/GenBank/DDBJ databases">
        <authorList>
            <person name="McCartney M.A."/>
            <person name="Auch B."/>
            <person name="Kono T."/>
            <person name="Mallez S."/>
            <person name="Becker A."/>
            <person name="Gohl D.M."/>
            <person name="Silverstein K.A.T."/>
            <person name="Koren S."/>
            <person name="Bechman K.B."/>
            <person name="Herman A."/>
            <person name="Abrahante J.E."/>
            <person name="Garbe J."/>
        </authorList>
    </citation>
    <scope>NUCLEOTIDE SEQUENCE</scope>
    <source>
        <strain evidence="1">Duluth1</strain>
        <tissue evidence="1">Whole animal</tissue>
    </source>
</reference>
<keyword evidence="2" id="KW-1185">Reference proteome</keyword>
<name>A0A9D4N4R8_DREPO</name>
<dbReference type="EMBL" id="JAIWYP010000001">
    <property type="protein sequence ID" value="KAH3887755.1"/>
    <property type="molecule type" value="Genomic_DNA"/>
</dbReference>
<sequence length="141" mass="16390">MPPPGSHVFQATETIFIFSKIIGLLSVNNFVSTLTRNIFKLVEDIIRTNVPTKIHEDWTINVTFRVRSSFYHCHKRKNALPPDGHVIQPTGTIFELIISTNFLINVVVTGEKKRIVKKYDQPDSHKPYMDRCHRYKRTNKP</sequence>
<dbReference type="AlphaFoldDB" id="A0A9D4N4R8"/>
<evidence type="ECO:0000313" key="1">
    <source>
        <dbReference type="EMBL" id="KAH3887755.1"/>
    </source>
</evidence>
<reference evidence="1" key="1">
    <citation type="journal article" date="2019" name="bioRxiv">
        <title>The Genome of the Zebra Mussel, Dreissena polymorpha: A Resource for Invasive Species Research.</title>
        <authorList>
            <person name="McCartney M.A."/>
            <person name="Auch B."/>
            <person name="Kono T."/>
            <person name="Mallez S."/>
            <person name="Zhang Y."/>
            <person name="Obille A."/>
            <person name="Becker A."/>
            <person name="Abrahante J.E."/>
            <person name="Garbe J."/>
            <person name="Badalamenti J.P."/>
            <person name="Herman A."/>
            <person name="Mangelson H."/>
            <person name="Liachko I."/>
            <person name="Sullivan S."/>
            <person name="Sone E.D."/>
            <person name="Koren S."/>
            <person name="Silverstein K.A.T."/>
            <person name="Beckman K.B."/>
            <person name="Gohl D.M."/>
        </authorList>
    </citation>
    <scope>NUCLEOTIDE SEQUENCE</scope>
    <source>
        <strain evidence="1">Duluth1</strain>
        <tissue evidence="1">Whole animal</tissue>
    </source>
</reference>
<evidence type="ECO:0000313" key="2">
    <source>
        <dbReference type="Proteomes" id="UP000828390"/>
    </source>
</evidence>
<protein>
    <submittedName>
        <fullName evidence="1">Uncharacterized protein</fullName>
    </submittedName>
</protein>
<proteinExistence type="predicted"/>
<accession>A0A9D4N4R8</accession>
<gene>
    <name evidence="1" type="ORF">DPMN_011774</name>
</gene>
<organism evidence="1 2">
    <name type="scientific">Dreissena polymorpha</name>
    <name type="common">Zebra mussel</name>
    <name type="synonym">Mytilus polymorpha</name>
    <dbReference type="NCBI Taxonomy" id="45954"/>
    <lineage>
        <taxon>Eukaryota</taxon>
        <taxon>Metazoa</taxon>
        <taxon>Spiralia</taxon>
        <taxon>Lophotrochozoa</taxon>
        <taxon>Mollusca</taxon>
        <taxon>Bivalvia</taxon>
        <taxon>Autobranchia</taxon>
        <taxon>Heteroconchia</taxon>
        <taxon>Euheterodonta</taxon>
        <taxon>Imparidentia</taxon>
        <taxon>Neoheterodontei</taxon>
        <taxon>Myida</taxon>
        <taxon>Dreissenoidea</taxon>
        <taxon>Dreissenidae</taxon>
        <taxon>Dreissena</taxon>
    </lineage>
</organism>
<dbReference type="Proteomes" id="UP000828390">
    <property type="component" value="Unassembled WGS sequence"/>
</dbReference>
<comment type="caution">
    <text evidence="1">The sequence shown here is derived from an EMBL/GenBank/DDBJ whole genome shotgun (WGS) entry which is preliminary data.</text>
</comment>